<dbReference type="NCBIfam" id="TIGR00215">
    <property type="entry name" value="lpxB"/>
    <property type="match status" value="1"/>
</dbReference>
<keyword evidence="13" id="KW-1185">Reference proteome</keyword>
<dbReference type="AlphaFoldDB" id="A9DCY2"/>
<comment type="function">
    <text evidence="1">Condensation of UDP-2,3-diacylglucosamine and 2,3-diacylglucosamine-1-phosphate to form lipid A disaccharide, a precursor of lipid A, a phosphorylated glycolipid that anchors the lipopolysaccharide to the outer membrane of the cell.</text>
</comment>
<keyword evidence="7 12" id="KW-0328">Glycosyltransferase</keyword>
<accession>A9DCY2</accession>
<dbReference type="GO" id="GO:0008915">
    <property type="term" value="F:lipid-A-disaccharide synthase activity"/>
    <property type="evidence" value="ECO:0007669"/>
    <property type="project" value="UniProtKB-UniRule"/>
</dbReference>
<dbReference type="EC" id="2.4.1.182" evidence="3 11"/>
<reference evidence="12 13" key="2">
    <citation type="submission" date="2012-06" db="EMBL/GenBank/DDBJ databases">
        <authorList>
            <person name="Fiebig A."/>
        </authorList>
    </citation>
    <scope>NUCLEOTIDE SEQUENCE [LARGE SCALE GENOMIC DNA]</scope>
    <source>
        <strain evidence="12 13">DFL-43</strain>
    </source>
</reference>
<evidence type="ECO:0000313" key="12">
    <source>
        <dbReference type="EMBL" id="EDQ32231.1"/>
    </source>
</evidence>
<evidence type="ECO:0000256" key="4">
    <source>
        <dbReference type="ARBA" id="ARBA00020902"/>
    </source>
</evidence>
<dbReference type="SUPFAM" id="SSF53756">
    <property type="entry name" value="UDP-Glycosyltransferase/glycogen phosphorylase"/>
    <property type="match status" value="1"/>
</dbReference>
<dbReference type="GO" id="GO:0009245">
    <property type="term" value="P:lipid A biosynthetic process"/>
    <property type="evidence" value="ECO:0007669"/>
    <property type="project" value="UniProtKB-UniRule"/>
</dbReference>
<dbReference type="PANTHER" id="PTHR30372:SF4">
    <property type="entry name" value="LIPID-A-DISACCHARIDE SYNTHASE, MITOCHONDRIAL-RELATED"/>
    <property type="match status" value="1"/>
</dbReference>
<gene>
    <name evidence="12" type="ORF">HPDFL43_07112</name>
</gene>
<dbReference type="PANTHER" id="PTHR30372">
    <property type="entry name" value="LIPID-A-DISACCHARIDE SYNTHASE"/>
    <property type="match status" value="1"/>
</dbReference>
<dbReference type="Pfam" id="PF02684">
    <property type="entry name" value="LpxB"/>
    <property type="match status" value="1"/>
</dbReference>
<comment type="caution">
    <text evidence="12">The sequence shown here is derived from an EMBL/GenBank/DDBJ whole genome shotgun (WGS) entry which is preliminary data.</text>
</comment>
<evidence type="ECO:0000256" key="11">
    <source>
        <dbReference type="NCBIfam" id="TIGR00215"/>
    </source>
</evidence>
<dbReference type="EMBL" id="ABIA03000002">
    <property type="protein sequence ID" value="EDQ32231.1"/>
    <property type="molecule type" value="Genomic_DNA"/>
</dbReference>
<evidence type="ECO:0000256" key="9">
    <source>
        <dbReference type="ARBA" id="ARBA00023098"/>
    </source>
</evidence>
<comment type="similarity">
    <text evidence="2">Belongs to the LpxB family.</text>
</comment>
<evidence type="ECO:0000256" key="7">
    <source>
        <dbReference type="ARBA" id="ARBA00022676"/>
    </source>
</evidence>
<dbReference type="STRING" id="411684.HPDFL43_07112"/>
<evidence type="ECO:0000256" key="10">
    <source>
        <dbReference type="ARBA" id="ARBA00048975"/>
    </source>
</evidence>
<evidence type="ECO:0000256" key="8">
    <source>
        <dbReference type="ARBA" id="ARBA00022679"/>
    </source>
</evidence>
<dbReference type="GO" id="GO:0005543">
    <property type="term" value="F:phospholipid binding"/>
    <property type="evidence" value="ECO:0007669"/>
    <property type="project" value="TreeGrafter"/>
</dbReference>
<dbReference type="HOGENOM" id="CLU_036577_0_1_5"/>
<comment type="catalytic activity">
    <reaction evidence="10">
        <text>a lipid X + a UDP-2-N,3-O-bis[(3R)-3-hydroxyacyl]-alpha-D-glucosamine = a lipid A disaccharide + UDP + H(+)</text>
        <dbReference type="Rhea" id="RHEA:67828"/>
        <dbReference type="ChEBI" id="CHEBI:15378"/>
        <dbReference type="ChEBI" id="CHEBI:58223"/>
        <dbReference type="ChEBI" id="CHEBI:137748"/>
        <dbReference type="ChEBI" id="CHEBI:176338"/>
        <dbReference type="ChEBI" id="CHEBI:176343"/>
        <dbReference type="EC" id="2.4.1.182"/>
    </reaction>
</comment>
<dbReference type="GO" id="GO:0016020">
    <property type="term" value="C:membrane"/>
    <property type="evidence" value="ECO:0007669"/>
    <property type="project" value="GOC"/>
</dbReference>
<proteinExistence type="inferred from homology"/>
<dbReference type="OrthoDB" id="9801642at2"/>
<evidence type="ECO:0000256" key="2">
    <source>
        <dbReference type="ARBA" id="ARBA00007868"/>
    </source>
</evidence>
<sequence length="387" mass="42177">MSALRLAVVAGEPSGDILGADLVRALAAQTGDQPKLVGVGGERLIAEGLNSLFDYSELSIIGFSAVIAQLPRLLRRISQTADAIIAARPDCLVIIDSPEFSHRVARKVHKALPDLKIINYVCPTVWAWKPERAAAMRTYVDHVLSIFPFEAEIVERLGGPPLTYVGHRLIDDPGLGAARHAQLARRMRKTSDQPPLCLILPGSRRSEVARLGDVFGLAAKHLAEINPDMRFALLAGERVERQIRDKVLEWDVDCPVYSGDAAKWRLFGEADVAIAASGTVLLELALAGVPHMSSYKLDPIARLLFNLVTTWTAALPNMIAGHVVIAEAYDNQVRPQRLALIAQQLAQDTPYRAAMVSDFDLIWSRMQTGEPPSDLAARTVLSVIGRG</sequence>
<dbReference type="InterPro" id="IPR003835">
    <property type="entry name" value="Glyco_trans_19"/>
</dbReference>
<dbReference type="Proteomes" id="UP000004291">
    <property type="component" value="Chromosome"/>
</dbReference>
<evidence type="ECO:0000256" key="5">
    <source>
        <dbReference type="ARBA" id="ARBA00022516"/>
    </source>
</evidence>
<evidence type="ECO:0000256" key="6">
    <source>
        <dbReference type="ARBA" id="ARBA00022556"/>
    </source>
</evidence>
<protein>
    <recommendedName>
        <fullName evidence="4 11">Lipid-A-disaccharide synthase</fullName>
        <ecNumber evidence="3 11">2.4.1.182</ecNumber>
    </recommendedName>
</protein>
<keyword evidence="5" id="KW-0444">Lipid biosynthesis</keyword>
<keyword evidence="9" id="KW-0443">Lipid metabolism</keyword>
<evidence type="ECO:0000256" key="3">
    <source>
        <dbReference type="ARBA" id="ARBA00012687"/>
    </source>
</evidence>
<dbReference type="eggNOG" id="COG0763">
    <property type="taxonomic scope" value="Bacteria"/>
</dbReference>
<dbReference type="RefSeq" id="WP_007197206.1">
    <property type="nucleotide sequence ID" value="NZ_CM002917.1"/>
</dbReference>
<organism evidence="12 13">
    <name type="scientific">Hoeflea phototrophica (strain DSM 17068 / NCIMB 14078 / DFL-43)</name>
    <dbReference type="NCBI Taxonomy" id="411684"/>
    <lineage>
        <taxon>Bacteria</taxon>
        <taxon>Pseudomonadati</taxon>
        <taxon>Pseudomonadota</taxon>
        <taxon>Alphaproteobacteria</taxon>
        <taxon>Hyphomicrobiales</taxon>
        <taxon>Rhizobiaceae</taxon>
        <taxon>Hoeflea</taxon>
    </lineage>
</organism>
<keyword evidence="8 12" id="KW-0808">Transferase</keyword>
<evidence type="ECO:0000313" key="13">
    <source>
        <dbReference type="Proteomes" id="UP000004291"/>
    </source>
</evidence>
<name>A9DCY2_HOEPD</name>
<keyword evidence="6" id="KW-0441">Lipid A biosynthesis</keyword>
<evidence type="ECO:0000256" key="1">
    <source>
        <dbReference type="ARBA" id="ARBA00002056"/>
    </source>
</evidence>
<reference evidence="12 13" key="1">
    <citation type="submission" date="2007-10" db="EMBL/GenBank/DDBJ databases">
        <authorList>
            <person name="Wagner-Dobler I."/>
            <person name="Ferriera S."/>
            <person name="Johnson J."/>
            <person name="Kravitz S."/>
            <person name="Beeson K."/>
            <person name="Sutton G."/>
            <person name="Rogers Y.-H."/>
            <person name="Friedman R."/>
            <person name="Frazier M."/>
            <person name="Venter J.C."/>
        </authorList>
    </citation>
    <scope>NUCLEOTIDE SEQUENCE [LARGE SCALE GENOMIC DNA]</scope>
    <source>
        <strain evidence="12 13">DFL-43</strain>
    </source>
</reference>